<accession>A0A0E9TK21</accession>
<reference evidence="1" key="2">
    <citation type="journal article" date="2015" name="Fish Shellfish Immunol.">
        <title>Early steps in the European eel (Anguilla anguilla)-Vibrio vulnificus interaction in the gills: Role of the RtxA13 toxin.</title>
        <authorList>
            <person name="Callol A."/>
            <person name="Pajuelo D."/>
            <person name="Ebbesson L."/>
            <person name="Teles M."/>
            <person name="MacKenzie S."/>
            <person name="Amaro C."/>
        </authorList>
    </citation>
    <scope>NUCLEOTIDE SEQUENCE</scope>
</reference>
<protein>
    <submittedName>
        <fullName evidence="1">Uncharacterized protein</fullName>
    </submittedName>
</protein>
<dbReference type="EMBL" id="GBXM01054641">
    <property type="protein sequence ID" value="JAH53936.1"/>
    <property type="molecule type" value="Transcribed_RNA"/>
</dbReference>
<proteinExistence type="predicted"/>
<dbReference type="AlphaFoldDB" id="A0A0E9TK21"/>
<organism evidence="1">
    <name type="scientific">Anguilla anguilla</name>
    <name type="common">European freshwater eel</name>
    <name type="synonym">Muraena anguilla</name>
    <dbReference type="NCBI Taxonomy" id="7936"/>
    <lineage>
        <taxon>Eukaryota</taxon>
        <taxon>Metazoa</taxon>
        <taxon>Chordata</taxon>
        <taxon>Craniata</taxon>
        <taxon>Vertebrata</taxon>
        <taxon>Euteleostomi</taxon>
        <taxon>Actinopterygii</taxon>
        <taxon>Neopterygii</taxon>
        <taxon>Teleostei</taxon>
        <taxon>Anguilliformes</taxon>
        <taxon>Anguillidae</taxon>
        <taxon>Anguilla</taxon>
    </lineage>
</organism>
<reference evidence="1" key="1">
    <citation type="submission" date="2014-11" db="EMBL/GenBank/DDBJ databases">
        <authorList>
            <person name="Amaro Gonzalez C."/>
        </authorList>
    </citation>
    <scope>NUCLEOTIDE SEQUENCE</scope>
</reference>
<sequence length="42" mass="5106">MESLFQHYCYSRGGIAPHLLHLYLWKWEQQFSPALRPCWSPQ</sequence>
<evidence type="ECO:0000313" key="1">
    <source>
        <dbReference type="EMBL" id="JAH53936.1"/>
    </source>
</evidence>
<name>A0A0E9TK21_ANGAN</name>